<reference evidence="2" key="1">
    <citation type="journal article" date="2022" name="bioRxiv">
        <title>Sequencing and chromosome-scale assembly of the giantPleurodeles waltlgenome.</title>
        <authorList>
            <person name="Brown T."/>
            <person name="Elewa A."/>
            <person name="Iarovenko S."/>
            <person name="Subramanian E."/>
            <person name="Araus A.J."/>
            <person name="Petzold A."/>
            <person name="Susuki M."/>
            <person name="Suzuki K.-i.T."/>
            <person name="Hayashi T."/>
            <person name="Toyoda A."/>
            <person name="Oliveira C."/>
            <person name="Osipova E."/>
            <person name="Leigh N.D."/>
            <person name="Simon A."/>
            <person name="Yun M.H."/>
        </authorList>
    </citation>
    <scope>NUCLEOTIDE SEQUENCE</scope>
    <source>
        <strain evidence="2">20211129_DDA</strain>
        <tissue evidence="2">Liver</tissue>
    </source>
</reference>
<comment type="caution">
    <text evidence="2">The sequence shown here is derived from an EMBL/GenBank/DDBJ whole genome shotgun (WGS) entry which is preliminary data.</text>
</comment>
<sequence>MHQAIRPPHTSAHHLGPQTRPLDPPAGQGAASSPLACPRSAQQQVVASHSRNPSFTATWPPGRPRQSIPGTPEPHQEWQAQPLHTAARHNSPQPPQYIQPGPQGHPPPAAPILRRSSRSLSRGPRRLQEPLCNQLGPWAWISPATPYHRCPPRCHFRGPHPTREAGGVGNSSGAAPRHPRPLPGPKPPQSPWHTAMPSQQPRN</sequence>
<dbReference type="AlphaFoldDB" id="A0AAV7VUL8"/>
<gene>
    <name evidence="2" type="ORF">NDU88_007490</name>
</gene>
<name>A0AAV7VUL8_PLEWA</name>
<accession>A0AAV7VUL8</accession>
<keyword evidence="3" id="KW-1185">Reference proteome</keyword>
<evidence type="ECO:0000313" key="3">
    <source>
        <dbReference type="Proteomes" id="UP001066276"/>
    </source>
</evidence>
<dbReference type="EMBL" id="JANPWB010000003">
    <property type="protein sequence ID" value="KAJ1203709.1"/>
    <property type="molecule type" value="Genomic_DNA"/>
</dbReference>
<proteinExistence type="predicted"/>
<evidence type="ECO:0000313" key="2">
    <source>
        <dbReference type="EMBL" id="KAJ1203709.1"/>
    </source>
</evidence>
<dbReference type="Proteomes" id="UP001066276">
    <property type="component" value="Chromosome 2_1"/>
</dbReference>
<feature type="compositionally biased region" description="Low complexity" evidence="1">
    <location>
        <begin position="111"/>
        <end position="122"/>
    </location>
</feature>
<feature type="region of interest" description="Disordered" evidence="1">
    <location>
        <begin position="1"/>
        <end position="125"/>
    </location>
</feature>
<protein>
    <submittedName>
        <fullName evidence="2">Uncharacterized protein</fullName>
    </submittedName>
</protein>
<organism evidence="2 3">
    <name type="scientific">Pleurodeles waltl</name>
    <name type="common">Iberian ribbed newt</name>
    <dbReference type="NCBI Taxonomy" id="8319"/>
    <lineage>
        <taxon>Eukaryota</taxon>
        <taxon>Metazoa</taxon>
        <taxon>Chordata</taxon>
        <taxon>Craniata</taxon>
        <taxon>Vertebrata</taxon>
        <taxon>Euteleostomi</taxon>
        <taxon>Amphibia</taxon>
        <taxon>Batrachia</taxon>
        <taxon>Caudata</taxon>
        <taxon>Salamandroidea</taxon>
        <taxon>Salamandridae</taxon>
        <taxon>Pleurodelinae</taxon>
        <taxon>Pleurodeles</taxon>
    </lineage>
</organism>
<feature type="compositionally biased region" description="Pro residues" evidence="1">
    <location>
        <begin position="181"/>
        <end position="190"/>
    </location>
</feature>
<feature type="compositionally biased region" description="Pro residues" evidence="1">
    <location>
        <begin position="92"/>
        <end position="110"/>
    </location>
</feature>
<feature type="compositionally biased region" description="Basic residues" evidence="1">
    <location>
        <begin position="150"/>
        <end position="160"/>
    </location>
</feature>
<feature type="region of interest" description="Disordered" evidence="1">
    <location>
        <begin position="149"/>
        <end position="203"/>
    </location>
</feature>
<feature type="compositionally biased region" description="Polar residues" evidence="1">
    <location>
        <begin position="40"/>
        <end position="57"/>
    </location>
</feature>
<evidence type="ECO:0000256" key="1">
    <source>
        <dbReference type="SAM" id="MobiDB-lite"/>
    </source>
</evidence>